<evidence type="ECO:0000313" key="1">
    <source>
        <dbReference type="EMBL" id="ATA89361.1"/>
    </source>
</evidence>
<gene>
    <name evidence="1" type="ORF">CGC58_06260</name>
</gene>
<dbReference type="Proteomes" id="UP000217348">
    <property type="component" value="Chromosome"/>
</dbReference>
<dbReference type="RefSeq" id="WP_095895888.1">
    <property type="nucleotide sequence ID" value="NZ_CP022387.1"/>
</dbReference>
<name>A0A250FWH8_9FLAO</name>
<proteinExistence type="predicted"/>
<accession>A0A250FWH8</accession>
<dbReference type="OrthoDB" id="1151448at2"/>
<protein>
    <submittedName>
        <fullName evidence="1">Uncharacterized protein</fullName>
    </submittedName>
</protein>
<evidence type="ECO:0000313" key="2">
    <source>
        <dbReference type="Proteomes" id="UP000217348"/>
    </source>
</evidence>
<organism evidence="1 2">
    <name type="scientific">Capnocytophaga stomatis</name>
    <dbReference type="NCBI Taxonomy" id="1848904"/>
    <lineage>
        <taxon>Bacteria</taxon>
        <taxon>Pseudomonadati</taxon>
        <taxon>Bacteroidota</taxon>
        <taxon>Flavobacteriia</taxon>
        <taxon>Flavobacteriales</taxon>
        <taxon>Flavobacteriaceae</taxon>
        <taxon>Capnocytophaga</taxon>
    </lineage>
</organism>
<dbReference type="EMBL" id="CP022387">
    <property type="protein sequence ID" value="ATA89361.1"/>
    <property type="molecule type" value="Genomic_DNA"/>
</dbReference>
<dbReference type="KEGG" id="csto:CGC58_06260"/>
<sequence>MRNIRDIKRTIDRDIVKKIFSSKPNAIEFLQLYGYDIRQLYKQKSDELFNEIVRIWNYDDAKDKIRTLFKEKPKFINGLKGEETINILINEWKNLNLGNVGWPFSQGQFDNFVQHLNAENTSRLVKDEKVKLAAVRYRRIKEINTERNDFLETLVFLKNENIIPTLSHTRGVDFFINGESYDQKVAKSPTNEFKKDFGGHWKNFAINNPHKVAEYLYKHQDEGRFGASPRLFIVYLDEEVSPVRIRKIISEINLETPLKVTFDFKHINGGIKTYQTEAFVILLYN</sequence>
<reference evidence="2" key="1">
    <citation type="submission" date="2017-06" db="EMBL/GenBank/DDBJ databases">
        <title>Capnocytophaga spp. assemblies.</title>
        <authorList>
            <person name="Gulvik C.A."/>
        </authorList>
    </citation>
    <scope>NUCLEOTIDE SEQUENCE [LARGE SCALE GENOMIC DNA]</scope>
    <source>
        <strain evidence="2">H2177</strain>
    </source>
</reference>
<dbReference type="AlphaFoldDB" id="A0A250FWH8"/>